<evidence type="ECO:0000313" key="3">
    <source>
        <dbReference type="EMBL" id="SDW10654.1"/>
    </source>
</evidence>
<feature type="transmembrane region" description="Helical" evidence="2">
    <location>
        <begin position="200"/>
        <end position="221"/>
    </location>
</feature>
<proteinExistence type="predicted"/>
<dbReference type="STRING" id="670155.SAMN04488001_0296"/>
<evidence type="ECO:0008006" key="5">
    <source>
        <dbReference type="Google" id="ProtNLM"/>
    </source>
</evidence>
<name>A0A1H2QVH9_9RHOB</name>
<keyword evidence="4" id="KW-1185">Reference proteome</keyword>
<keyword evidence="2" id="KW-1133">Transmembrane helix</keyword>
<feature type="transmembrane region" description="Helical" evidence="2">
    <location>
        <begin position="20"/>
        <end position="38"/>
    </location>
</feature>
<evidence type="ECO:0000256" key="2">
    <source>
        <dbReference type="SAM" id="Phobius"/>
    </source>
</evidence>
<reference evidence="4" key="1">
    <citation type="submission" date="2016-10" db="EMBL/GenBank/DDBJ databases">
        <authorList>
            <person name="Varghese N."/>
            <person name="Submissions S."/>
        </authorList>
    </citation>
    <scope>NUCLEOTIDE SEQUENCE [LARGE SCALE GENOMIC DNA]</scope>
    <source>
        <strain evidence="4">DSM 26922</strain>
    </source>
</reference>
<keyword evidence="2" id="KW-0812">Transmembrane</keyword>
<protein>
    <recommendedName>
        <fullName evidence="5">MotA/TolQ/ExbB proton channel family protein</fullName>
    </recommendedName>
</protein>
<organism evidence="3 4">
    <name type="scientific">Litoreibacter albidus</name>
    <dbReference type="NCBI Taxonomy" id="670155"/>
    <lineage>
        <taxon>Bacteria</taxon>
        <taxon>Pseudomonadati</taxon>
        <taxon>Pseudomonadota</taxon>
        <taxon>Alphaproteobacteria</taxon>
        <taxon>Rhodobacterales</taxon>
        <taxon>Roseobacteraceae</taxon>
        <taxon>Litoreibacter</taxon>
    </lineage>
</organism>
<feature type="transmembrane region" description="Helical" evidence="2">
    <location>
        <begin position="140"/>
        <end position="158"/>
    </location>
</feature>
<accession>A0A1H2QVH9</accession>
<dbReference type="RefSeq" id="WP_089943335.1">
    <property type="nucleotide sequence ID" value="NZ_FNOI01000001.1"/>
</dbReference>
<gene>
    <name evidence="3" type="ORF">SAMN04488001_0296</name>
</gene>
<dbReference type="AlphaFoldDB" id="A0A1H2QVH9"/>
<feature type="region of interest" description="Disordered" evidence="1">
    <location>
        <begin position="387"/>
        <end position="406"/>
    </location>
</feature>
<dbReference type="OrthoDB" id="9794540at2"/>
<dbReference type="Proteomes" id="UP000199441">
    <property type="component" value="Unassembled WGS sequence"/>
</dbReference>
<dbReference type="EMBL" id="FNOI01000001">
    <property type="protein sequence ID" value="SDW10654.1"/>
    <property type="molecule type" value="Genomic_DNA"/>
</dbReference>
<keyword evidence="2" id="KW-0472">Membrane</keyword>
<feature type="transmembrane region" description="Helical" evidence="2">
    <location>
        <begin position="50"/>
        <end position="71"/>
    </location>
</feature>
<evidence type="ECO:0000256" key="1">
    <source>
        <dbReference type="SAM" id="MobiDB-lite"/>
    </source>
</evidence>
<sequence length="406" mass="44285">MDTPAERHRSPQFTQPVRQIIVMLVILGLVVAGGYFAYPAVAPVFLANPYLNGVIFAVFVVGVLACFWQVLQLISSVSWIESFTQDRADHDEFRAPLLLASLAGLLRSRGARMQISSGSSRTILDSVATRMDEARDITRYIVNLLIFLGLLGTFYGLATTIPGVVDTIRSLNVEDGESGAEVFGELMTGLEGQLSGMGTAFASSLLGLAGSLVVGLLELFAGHGQNRFYREMEEWLSTITRVGFSAGEGDGGGAFDQGVVATVLDHMVEQIDSLQGLFVQGEASRAASAEKLDVLVGSLRNLTDRLDLTIDPTDALNRVADGQERLLEKLSQANEDGVDPESRMRLRSIDVQLLKILEEMSSGRQESMSQVHGDLSQVTQAVRQIVREQRQRPSNTRRLPDREQGE</sequence>
<evidence type="ECO:0000313" key="4">
    <source>
        <dbReference type="Proteomes" id="UP000199441"/>
    </source>
</evidence>